<evidence type="ECO:0000256" key="1">
    <source>
        <dbReference type="ARBA" id="ARBA00004123"/>
    </source>
</evidence>
<dbReference type="HOGENOM" id="CLU_1441417_0_0_1"/>
<name>A0A086J2M5_NEMA1</name>
<evidence type="ECO:0000256" key="2">
    <source>
        <dbReference type="ARBA" id="ARBA00010077"/>
    </source>
</evidence>
<keyword evidence="3 5" id="KW-0690">Ribosome biogenesis</keyword>
<comment type="subcellular location">
    <subcellularLocation>
        <location evidence="1 5">Nucleus</location>
    </subcellularLocation>
</comment>
<dbReference type="Pfam" id="PF04939">
    <property type="entry name" value="RRS1"/>
    <property type="match status" value="1"/>
</dbReference>
<keyword evidence="8" id="KW-1185">Reference proteome</keyword>
<evidence type="ECO:0000256" key="4">
    <source>
        <dbReference type="ARBA" id="ARBA00023242"/>
    </source>
</evidence>
<dbReference type="GO" id="GO:0042254">
    <property type="term" value="P:ribosome biogenesis"/>
    <property type="evidence" value="ECO:0007669"/>
    <property type="project" value="UniProtKB-KW"/>
</dbReference>
<organism evidence="7 8">
    <name type="scientific">Nematocida ausubeli (strain ATCC PRA-371 / ERTm2)</name>
    <name type="common">Nematode killer fungus</name>
    <dbReference type="NCBI Taxonomy" id="1913371"/>
    <lineage>
        <taxon>Eukaryota</taxon>
        <taxon>Fungi</taxon>
        <taxon>Fungi incertae sedis</taxon>
        <taxon>Microsporidia</taxon>
        <taxon>Nematocida</taxon>
    </lineage>
</organism>
<dbReference type="RefSeq" id="XP_052904948.1">
    <property type="nucleotide sequence ID" value="XM_053049143.1"/>
</dbReference>
<dbReference type="Proteomes" id="UP000054524">
    <property type="component" value="Unassembled WGS sequence"/>
</dbReference>
<dbReference type="GO" id="GO:0005634">
    <property type="term" value="C:nucleus"/>
    <property type="evidence" value="ECO:0007669"/>
    <property type="project" value="UniProtKB-SubCell"/>
</dbReference>
<reference evidence="7 8" key="1">
    <citation type="journal article" date="2014" name="Genome Announc.">
        <title>Genome Sequence of the Microsporidian Species Nematocida sp1 Strain ERTm6 (ATCC PRA-372).</title>
        <authorList>
            <person name="Bakowski M.A."/>
            <person name="Priest M."/>
            <person name="Young S."/>
            <person name="Cuomo C.A."/>
            <person name="Troemel E.R."/>
        </authorList>
    </citation>
    <scope>NUCLEOTIDE SEQUENCE [LARGE SCALE GENOMIC DNA]</scope>
    <source>
        <strain evidence="7 8">ERTm6</strain>
    </source>
</reference>
<dbReference type="EMBL" id="AKIJ01000003">
    <property type="protein sequence ID" value="KFG26393.1"/>
    <property type="molecule type" value="Genomic_DNA"/>
</dbReference>
<gene>
    <name evidence="7" type="ORF">NESG_01515</name>
</gene>
<keyword evidence="4 5" id="KW-0539">Nucleus</keyword>
<comment type="caution">
    <text evidence="7">The sequence shown here is derived from an EMBL/GenBank/DDBJ whole genome shotgun (WGS) entry which is preliminary data.</text>
</comment>
<feature type="region of interest" description="Disordered" evidence="6">
    <location>
        <begin position="143"/>
        <end position="166"/>
    </location>
</feature>
<evidence type="ECO:0000256" key="6">
    <source>
        <dbReference type="SAM" id="MobiDB-lite"/>
    </source>
</evidence>
<dbReference type="OrthoDB" id="28455at2759"/>
<comment type="similarity">
    <text evidence="2 5">Belongs to the RRS1 family.</text>
</comment>
<proteinExistence type="inferred from homology"/>
<evidence type="ECO:0000256" key="3">
    <source>
        <dbReference type="ARBA" id="ARBA00022517"/>
    </source>
</evidence>
<evidence type="ECO:0000313" key="8">
    <source>
        <dbReference type="Proteomes" id="UP000054524"/>
    </source>
</evidence>
<evidence type="ECO:0000256" key="5">
    <source>
        <dbReference type="RuleBase" id="RU364132"/>
    </source>
</evidence>
<comment type="function">
    <text evidence="5">Involved in ribosomal large subunit assembly.</text>
</comment>
<sequence length="188" mass="22126">MRLGDVCDTKRFIAISEGSGSMAPSEKYKGLALSFFKKLKELPTKYDLHNATQYVLPKEILAHMPEYSKETVFPRARVLPEESVKTKWEQFAARKGIVKSKNKSGGRIYDEVKREYMPAFGRGSKNDLDRNWLIEVKEHEDPMVDRHSQLKERKLKNKKDQKLKEYKNLKRTDRIKCFERRDRDDSNV</sequence>
<protein>
    <recommendedName>
        <fullName evidence="5">Ribosome biogenesis regulatory protein</fullName>
    </recommendedName>
</protein>
<dbReference type="AlphaFoldDB" id="A0A086J2M5"/>
<accession>A0A086J2M5</accession>
<dbReference type="InterPro" id="IPR007023">
    <property type="entry name" value="Ribosom_reg"/>
</dbReference>
<dbReference type="GeneID" id="77676488"/>
<evidence type="ECO:0000313" key="7">
    <source>
        <dbReference type="EMBL" id="KFG26393.1"/>
    </source>
</evidence>